<dbReference type="STRING" id="983506.L8WND8"/>
<organism evidence="1 2">
    <name type="scientific">Thanatephorus cucumeris (strain AG1-IA)</name>
    <name type="common">Rice sheath blight fungus</name>
    <name type="synonym">Rhizoctonia solani</name>
    <dbReference type="NCBI Taxonomy" id="983506"/>
    <lineage>
        <taxon>Eukaryota</taxon>
        <taxon>Fungi</taxon>
        <taxon>Dikarya</taxon>
        <taxon>Basidiomycota</taxon>
        <taxon>Agaricomycotina</taxon>
        <taxon>Agaricomycetes</taxon>
        <taxon>Cantharellales</taxon>
        <taxon>Ceratobasidiaceae</taxon>
        <taxon>Rhizoctonia</taxon>
        <taxon>Rhizoctonia solani AG-1</taxon>
    </lineage>
</organism>
<sequence length="212" mass="23774">MKVHHSSLFPSIYKSTKARDHLKGMSKSDEFDPSTSIGLANFDMAQKSTVPFMMSLRESLSHTKDKWKRRLHLDSRDNALPISSPTTHPDRAQQHCPTETVSFRSAQSHSDTPFDSSLETLVDTIPRKAPSIWTSVRTLLATLEVSADAISPLKLAISGLRGCIDVYEGICTQQREHHELGTKLVTILKDLAEHIEQPIGPVMTNSVRRIYR</sequence>
<comment type="caution">
    <text evidence="1">The sequence shown here is derived from an EMBL/GenBank/DDBJ whole genome shotgun (WGS) entry which is preliminary data.</text>
</comment>
<name>L8WND8_THACA</name>
<dbReference type="HOGENOM" id="CLU_1300426_0_0_1"/>
<dbReference type="AlphaFoldDB" id="L8WND8"/>
<accession>L8WND8</accession>
<evidence type="ECO:0000313" key="1">
    <source>
        <dbReference type="EMBL" id="ELU39500.1"/>
    </source>
</evidence>
<evidence type="ECO:0000313" key="2">
    <source>
        <dbReference type="Proteomes" id="UP000011668"/>
    </source>
</evidence>
<dbReference type="Proteomes" id="UP000011668">
    <property type="component" value="Unassembled WGS sequence"/>
</dbReference>
<protein>
    <submittedName>
        <fullName evidence="1">Uncharacterized protein</fullName>
    </submittedName>
</protein>
<proteinExistence type="predicted"/>
<reference evidence="1 2" key="1">
    <citation type="journal article" date="2013" name="Nat. Commun.">
        <title>The evolution and pathogenic mechanisms of the rice sheath blight pathogen.</title>
        <authorList>
            <person name="Zheng A."/>
            <person name="Lin R."/>
            <person name="Xu L."/>
            <person name="Qin P."/>
            <person name="Tang C."/>
            <person name="Ai P."/>
            <person name="Zhang D."/>
            <person name="Liu Y."/>
            <person name="Sun Z."/>
            <person name="Feng H."/>
            <person name="Wang Y."/>
            <person name="Chen Y."/>
            <person name="Liang X."/>
            <person name="Fu R."/>
            <person name="Li Q."/>
            <person name="Zhang J."/>
            <person name="Yu X."/>
            <person name="Xie Z."/>
            <person name="Ding L."/>
            <person name="Guan P."/>
            <person name="Tang J."/>
            <person name="Liang Y."/>
            <person name="Wang S."/>
            <person name="Deng Q."/>
            <person name="Li S."/>
            <person name="Zhu J."/>
            <person name="Wang L."/>
            <person name="Liu H."/>
            <person name="Li P."/>
        </authorList>
    </citation>
    <scope>NUCLEOTIDE SEQUENCE [LARGE SCALE GENOMIC DNA]</scope>
    <source>
        <strain evidence="2">AG-1 IA</strain>
    </source>
</reference>
<dbReference type="EMBL" id="AFRT01001745">
    <property type="protein sequence ID" value="ELU39500.1"/>
    <property type="molecule type" value="Genomic_DNA"/>
</dbReference>
<keyword evidence="2" id="KW-1185">Reference proteome</keyword>
<gene>
    <name evidence="1" type="ORF">AG1IA_06470</name>
</gene>